<dbReference type="SUPFAM" id="SSF51735">
    <property type="entry name" value="NAD(P)-binding Rossmann-fold domains"/>
    <property type="match status" value="1"/>
</dbReference>
<gene>
    <name evidence="3" type="ORF">A4D02_14185</name>
</gene>
<protein>
    <submittedName>
        <fullName evidence="3">Oxidoreductase</fullName>
    </submittedName>
</protein>
<evidence type="ECO:0000259" key="2">
    <source>
        <dbReference type="Pfam" id="PF22685"/>
    </source>
</evidence>
<name>A0ABX3NPZ1_9BACT</name>
<dbReference type="Gene3D" id="3.30.360.10">
    <property type="entry name" value="Dihydrodipicolinate Reductase, domain 2"/>
    <property type="match status" value="1"/>
</dbReference>
<dbReference type="Pfam" id="PF22685">
    <property type="entry name" value="Gal80p_C-like"/>
    <property type="match status" value="1"/>
</dbReference>
<dbReference type="Gene3D" id="3.40.50.720">
    <property type="entry name" value="NAD(P)-binding Rossmann-like Domain"/>
    <property type="match status" value="1"/>
</dbReference>
<dbReference type="InterPro" id="IPR036291">
    <property type="entry name" value="NAD(P)-bd_dom_sf"/>
</dbReference>
<dbReference type="PANTHER" id="PTHR43708">
    <property type="entry name" value="CONSERVED EXPRESSED OXIDOREDUCTASE (EUROFUNG)"/>
    <property type="match status" value="1"/>
</dbReference>
<evidence type="ECO:0000259" key="1">
    <source>
        <dbReference type="Pfam" id="PF01408"/>
    </source>
</evidence>
<reference evidence="3 4" key="1">
    <citation type="submission" date="2016-04" db="EMBL/GenBank/DDBJ databases">
        <authorList>
            <person name="Chen L."/>
            <person name="Zhuang W."/>
            <person name="Wang G."/>
        </authorList>
    </citation>
    <scope>NUCLEOTIDE SEQUENCE [LARGE SCALE GENOMIC DNA]</scope>
    <source>
        <strain evidence="4">GR20</strain>
    </source>
</reference>
<dbReference type="InterPro" id="IPR051317">
    <property type="entry name" value="Gfo/Idh/MocA_oxidoreduct"/>
</dbReference>
<dbReference type="SUPFAM" id="SSF55347">
    <property type="entry name" value="Glyceraldehyde-3-phosphate dehydrogenase-like, C-terminal domain"/>
    <property type="match status" value="1"/>
</dbReference>
<proteinExistence type="predicted"/>
<comment type="caution">
    <text evidence="3">The sequence shown here is derived from an EMBL/GenBank/DDBJ whole genome shotgun (WGS) entry which is preliminary data.</text>
</comment>
<dbReference type="InterPro" id="IPR000683">
    <property type="entry name" value="Gfo/Idh/MocA-like_OxRdtase_N"/>
</dbReference>
<dbReference type="RefSeq" id="WP_014221018.1">
    <property type="nucleotide sequence ID" value="NZ_LWBO01000055.1"/>
</dbReference>
<dbReference type="EMBL" id="LWBO01000055">
    <property type="protein sequence ID" value="OQP41824.1"/>
    <property type="molecule type" value="Genomic_DNA"/>
</dbReference>
<dbReference type="PANTHER" id="PTHR43708:SF1">
    <property type="entry name" value="GALACTOSE_LACTOSE METABOLISM REGULATORY PROTEIN GAL80"/>
    <property type="match status" value="1"/>
</dbReference>
<organism evidence="3 4">
    <name type="scientific">Niastella koreensis</name>
    <dbReference type="NCBI Taxonomy" id="354356"/>
    <lineage>
        <taxon>Bacteria</taxon>
        <taxon>Pseudomonadati</taxon>
        <taxon>Bacteroidota</taxon>
        <taxon>Chitinophagia</taxon>
        <taxon>Chitinophagales</taxon>
        <taxon>Chitinophagaceae</taxon>
        <taxon>Niastella</taxon>
    </lineage>
</organism>
<evidence type="ECO:0000313" key="3">
    <source>
        <dbReference type="EMBL" id="OQP41824.1"/>
    </source>
</evidence>
<sequence length="366" mass="40132">MKQRLKIRVGIIGAGNWANYGHIPSMILLPDYEVVAIQSRRSEASQTAASKFGIRTVAESVEELVNNPEVDMVAVLTTAPQHEEGVRAAIAAGKDVYSEWPFTTSTQKAEELLELAKKAGVRHTIGLQRRLSPTNRYIADLIRDGFIGKLRSVRLHVSMNYLQAVRSKSLRWTAPPNDFSHTIAIYGGHFLDALFQTVGHPVSLSSTLVNQFAEVTIAETGEKIQTNVPDQLVLNGQFAGNAVFSVHIEGGKRNNSGVQLDITGDEGDLKITNVSAFGGVGEDYLIEGVHGDNLPLNVLSIPDSYFWVKKADMGSGALELTNLYYAFAEDVKNGTHTTPTFEDAVKMHKFFDLMNESSEKGKTIKQ</sequence>
<keyword evidence="4" id="KW-1185">Reference proteome</keyword>
<dbReference type="Pfam" id="PF01408">
    <property type="entry name" value="GFO_IDH_MocA"/>
    <property type="match status" value="1"/>
</dbReference>
<accession>A0ABX3NPZ1</accession>
<dbReference type="InterPro" id="IPR055080">
    <property type="entry name" value="Gal80p-like_C"/>
</dbReference>
<evidence type="ECO:0000313" key="4">
    <source>
        <dbReference type="Proteomes" id="UP000192277"/>
    </source>
</evidence>
<feature type="domain" description="Gfo/Idh/MocA-like oxidoreductase N-terminal" evidence="1">
    <location>
        <begin position="7"/>
        <end position="126"/>
    </location>
</feature>
<feature type="domain" description="Gal80p-like C-terminal" evidence="2">
    <location>
        <begin position="135"/>
        <end position="272"/>
    </location>
</feature>
<dbReference type="Proteomes" id="UP000192277">
    <property type="component" value="Unassembled WGS sequence"/>
</dbReference>